<dbReference type="PROSITE" id="PS00108">
    <property type="entry name" value="PROTEIN_KINASE_ST"/>
    <property type="match status" value="1"/>
</dbReference>
<evidence type="ECO:0000256" key="3">
    <source>
        <dbReference type="ARBA" id="ARBA00022777"/>
    </source>
</evidence>
<dbReference type="Proteomes" id="UP000249304">
    <property type="component" value="Unassembled WGS sequence"/>
</dbReference>
<dbReference type="GO" id="GO:0005524">
    <property type="term" value="F:ATP binding"/>
    <property type="evidence" value="ECO:0007669"/>
    <property type="project" value="UniProtKB-KW"/>
</dbReference>
<dbReference type="AlphaFoldDB" id="A0A2W2DBL0"/>
<feature type="region of interest" description="Disordered" evidence="5">
    <location>
        <begin position="297"/>
        <end position="345"/>
    </location>
</feature>
<dbReference type="InterPro" id="IPR011009">
    <property type="entry name" value="Kinase-like_dom_sf"/>
</dbReference>
<protein>
    <recommendedName>
        <fullName evidence="7">Protein kinase domain-containing protein</fullName>
    </recommendedName>
</protein>
<keyword evidence="4" id="KW-0067">ATP-binding</keyword>
<dbReference type="PANTHER" id="PTHR43289:SF34">
    <property type="entry name" value="SERINE_THREONINE-PROTEIN KINASE YBDM-RELATED"/>
    <property type="match status" value="1"/>
</dbReference>
<evidence type="ECO:0000256" key="4">
    <source>
        <dbReference type="ARBA" id="ARBA00022840"/>
    </source>
</evidence>
<keyword evidence="3" id="KW-0418">Kinase</keyword>
<keyword evidence="1" id="KW-0808">Transferase</keyword>
<accession>A0A2W2DBL0</accession>
<dbReference type="GO" id="GO:0004674">
    <property type="term" value="F:protein serine/threonine kinase activity"/>
    <property type="evidence" value="ECO:0007669"/>
    <property type="project" value="TreeGrafter"/>
</dbReference>
<gene>
    <name evidence="8" type="ORF">C1J01_40195</name>
</gene>
<evidence type="ECO:0000256" key="5">
    <source>
        <dbReference type="SAM" id="MobiDB-lite"/>
    </source>
</evidence>
<feature type="transmembrane region" description="Helical" evidence="6">
    <location>
        <begin position="274"/>
        <end position="294"/>
    </location>
</feature>
<proteinExistence type="predicted"/>
<keyword evidence="6" id="KW-1133">Transmembrane helix</keyword>
<dbReference type="InterPro" id="IPR000719">
    <property type="entry name" value="Prot_kinase_dom"/>
</dbReference>
<reference evidence="8 9" key="1">
    <citation type="submission" date="2018-01" db="EMBL/GenBank/DDBJ databases">
        <title>Draft genome sequence of Nonomuraea sp. KC333.</title>
        <authorList>
            <person name="Sahin N."/>
            <person name="Saygin H."/>
            <person name="Ay H."/>
        </authorList>
    </citation>
    <scope>NUCLEOTIDE SEQUENCE [LARGE SCALE GENOMIC DNA]</scope>
    <source>
        <strain evidence="8 9">KC333</strain>
    </source>
</reference>
<dbReference type="OrthoDB" id="3915799at2"/>
<evidence type="ECO:0000256" key="1">
    <source>
        <dbReference type="ARBA" id="ARBA00022679"/>
    </source>
</evidence>
<dbReference type="SUPFAM" id="SSF56112">
    <property type="entry name" value="Protein kinase-like (PK-like)"/>
    <property type="match status" value="1"/>
</dbReference>
<feature type="domain" description="Protein kinase" evidence="7">
    <location>
        <begin position="1"/>
        <end position="248"/>
    </location>
</feature>
<evidence type="ECO:0000313" key="9">
    <source>
        <dbReference type="Proteomes" id="UP000249304"/>
    </source>
</evidence>
<dbReference type="SMART" id="SM00220">
    <property type="entry name" value="S_TKc"/>
    <property type="match status" value="1"/>
</dbReference>
<dbReference type="PROSITE" id="PS50011">
    <property type="entry name" value="PROTEIN_KINASE_DOM"/>
    <property type="match status" value="1"/>
</dbReference>
<evidence type="ECO:0000313" key="8">
    <source>
        <dbReference type="EMBL" id="PZG07691.1"/>
    </source>
</evidence>
<evidence type="ECO:0000256" key="6">
    <source>
        <dbReference type="SAM" id="Phobius"/>
    </source>
</evidence>
<dbReference type="EMBL" id="POUD01000286">
    <property type="protein sequence ID" value="PZG07691.1"/>
    <property type="molecule type" value="Genomic_DNA"/>
</dbReference>
<organism evidence="8 9">
    <name type="scientific">Nonomuraea aridisoli</name>
    <dbReference type="NCBI Taxonomy" id="2070368"/>
    <lineage>
        <taxon>Bacteria</taxon>
        <taxon>Bacillati</taxon>
        <taxon>Actinomycetota</taxon>
        <taxon>Actinomycetes</taxon>
        <taxon>Streptosporangiales</taxon>
        <taxon>Streptosporangiaceae</taxon>
        <taxon>Nonomuraea</taxon>
    </lineage>
</organism>
<feature type="compositionally biased region" description="Low complexity" evidence="5">
    <location>
        <begin position="300"/>
        <end position="330"/>
    </location>
</feature>
<comment type="caution">
    <text evidence="8">The sequence shown here is derived from an EMBL/GenBank/DDBJ whole genome shotgun (WGS) entry which is preliminary data.</text>
</comment>
<dbReference type="CDD" id="cd14014">
    <property type="entry name" value="STKc_PknB_like"/>
    <property type="match status" value="1"/>
</dbReference>
<dbReference type="Gene3D" id="3.30.200.20">
    <property type="entry name" value="Phosphorylase Kinase, domain 1"/>
    <property type="match status" value="1"/>
</dbReference>
<dbReference type="PANTHER" id="PTHR43289">
    <property type="entry name" value="MITOGEN-ACTIVATED PROTEIN KINASE KINASE KINASE 20-RELATED"/>
    <property type="match status" value="1"/>
</dbReference>
<keyword evidence="6" id="KW-0812">Transmembrane</keyword>
<keyword evidence="2" id="KW-0547">Nucleotide-binding</keyword>
<keyword evidence="9" id="KW-1185">Reference proteome</keyword>
<dbReference type="Gene3D" id="1.10.510.10">
    <property type="entry name" value="Transferase(Phosphotransferase) domain 1"/>
    <property type="match status" value="1"/>
</dbReference>
<evidence type="ECO:0000259" key="7">
    <source>
        <dbReference type="PROSITE" id="PS50011"/>
    </source>
</evidence>
<evidence type="ECO:0000256" key="2">
    <source>
        <dbReference type="ARBA" id="ARBA00022741"/>
    </source>
</evidence>
<sequence length="373" mass="39078">MGIVHLAHDADLRLVALKVLRPELAADADFRRRFTREAEAAGRVARFCTAPVLEAGLDGDIAYLVTEYVDGPDLASVIGAQGPMNGANLEALAVGVATALAAIHQAGVVHGDLKPSNILLSAVGPRVIDFGIARLAGATDTTQSAVVMGTPPYMAPEQADGRPATAASDVFAWGGVMAYAGVGRPPFGTGPAPQVLYRVVHHVPRLDGLDEQLRPLVEQALDKDPARRPTAQQLLDRLLGRESATPALATRMVSDSWTPLMPAREAPPARRLRVAPVVAVALALLVTAGTLAAWRPWDRPTTARPRTSTTTTVTATVTTAPPATAAPSPTGEQPARPAGDGKALAESDTFVTNAYDTSVPVHVRILSLERKGD</sequence>
<keyword evidence="6" id="KW-0472">Membrane</keyword>
<dbReference type="InterPro" id="IPR008271">
    <property type="entry name" value="Ser/Thr_kinase_AS"/>
</dbReference>
<name>A0A2W2DBL0_9ACTN</name>
<dbReference type="Pfam" id="PF00069">
    <property type="entry name" value="Pkinase"/>
    <property type="match status" value="1"/>
</dbReference>